<evidence type="ECO:0000313" key="2">
    <source>
        <dbReference type="EMBL" id="KAK8746226.1"/>
    </source>
</evidence>
<dbReference type="EMBL" id="JARKIK010000018">
    <property type="protein sequence ID" value="KAK8746231.1"/>
    <property type="molecule type" value="Genomic_DNA"/>
</dbReference>
<dbReference type="EMBL" id="JARKIK010000018">
    <property type="protein sequence ID" value="KAK8746226.1"/>
    <property type="molecule type" value="Genomic_DNA"/>
</dbReference>
<keyword evidence="3" id="KW-1185">Reference proteome</keyword>
<dbReference type="EMBL" id="JARKIK010000018">
    <property type="protein sequence ID" value="KAK8746230.1"/>
    <property type="molecule type" value="Genomic_DNA"/>
</dbReference>
<reference evidence="2 3" key="1">
    <citation type="journal article" date="2024" name="BMC Genomics">
        <title>Genome assembly of redclaw crayfish (Cherax quadricarinatus) provides insights into its immune adaptation and hypoxia tolerance.</title>
        <authorList>
            <person name="Liu Z."/>
            <person name="Zheng J."/>
            <person name="Li H."/>
            <person name="Fang K."/>
            <person name="Wang S."/>
            <person name="He J."/>
            <person name="Zhou D."/>
            <person name="Weng S."/>
            <person name="Chi M."/>
            <person name="Gu Z."/>
            <person name="He J."/>
            <person name="Li F."/>
            <person name="Wang M."/>
        </authorList>
    </citation>
    <scope>NUCLEOTIDE SEQUENCE [LARGE SCALE GENOMIC DNA]</scope>
    <source>
        <strain evidence="2">ZL_2023a</strain>
    </source>
</reference>
<dbReference type="EMBL" id="JARKIK010000018">
    <property type="protein sequence ID" value="KAK8746232.1"/>
    <property type="molecule type" value="Genomic_DNA"/>
</dbReference>
<accession>A0AAW0Y4A1</accession>
<feature type="region of interest" description="Disordered" evidence="1">
    <location>
        <begin position="1"/>
        <end position="106"/>
    </location>
</feature>
<dbReference type="EMBL" id="JARKIK010000018">
    <property type="protein sequence ID" value="KAK8746229.1"/>
    <property type="molecule type" value="Genomic_DNA"/>
</dbReference>
<dbReference type="EMBL" id="JARKIK010000018">
    <property type="protein sequence ID" value="KAK8746227.1"/>
    <property type="molecule type" value="Genomic_DNA"/>
</dbReference>
<feature type="compositionally biased region" description="Polar residues" evidence="1">
    <location>
        <begin position="66"/>
        <end position="76"/>
    </location>
</feature>
<dbReference type="EMBL" id="JARKIK010000018">
    <property type="protein sequence ID" value="KAK8746228.1"/>
    <property type="molecule type" value="Genomic_DNA"/>
</dbReference>
<evidence type="ECO:0000313" key="3">
    <source>
        <dbReference type="Proteomes" id="UP001445076"/>
    </source>
</evidence>
<dbReference type="Proteomes" id="UP001445076">
    <property type="component" value="Unassembled WGS sequence"/>
</dbReference>
<comment type="caution">
    <text evidence="2">The sequence shown here is derived from an EMBL/GenBank/DDBJ whole genome shotgun (WGS) entry which is preliminary data.</text>
</comment>
<name>A0AAW0Y4A1_CHEQU</name>
<reference evidence="2" key="2">
    <citation type="submission" date="2024-01" db="EMBL/GenBank/DDBJ databases">
        <authorList>
            <person name="He J."/>
            <person name="Wang M."/>
            <person name="Zheng J."/>
            <person name="Liu Z."/>
        </authorList>
    </citation>
    <scope>NUCLEOTIDE SEQUENCE</scope>
    <source>
        <strain evidence="2">ZL_2023a</strain>
        <tissue evidence="2">Muscle</tissue>
    </source>
</reference>
<proteinExistence type="predicted"/>
<feature type="compositionally biased region" description="Basic and acidic residues" evidence="1">
    <location>
        <begin position="1"/>
        <end position="23"/>
    </location>
</feature>
<organism evidence="2 3">
    <name type="scientific">Cherax quadricarinatus</name>
    <name type="common">Australian red claw crayfish</name>
    <dbReference type="NCBI Taxonomy" id="27406"/>
    <lineage>
        <taxon>Eukaryota</taxon>
        <taxon>Metazoa</taxon>
        <taxon>Ecdysozoa</taxon>
        <taxon>Arthropoda</taxon>
        <taxon>Crustacea</taxon>
        <taxon>Multicrustacea</taxon>
        <taxon>Malacostraca</taxon>
        <taxon>Eumalacostraca</taxon>
        <taxon>Eucarida</taxon>
        <taxon>Decapoda</taxon>
        <taxon>Pleocyemata</taxon>
        <taxon>Astacidea</taxon>
        <taxon>Parastacoidea</taxon>
        <taxon>Parastacidae</taxon>
        <taxon>Cherax</taxon>
    </lineage>
</organism>
<dbReference type="EMBL" id="JARKIK010000018">
    <property type="protein sequence ID" value="KAK8746225.1"/>
    <property type="molecule type" value="Genomic_DNA"/>
</dbReference>
<dbReference type="AlphaFoldDB" id="A0AAW0Y4A1"/>
<feature type="compositionally biased region" description="Basic and acidic residues" evidence="1">
    <location>
        <begin position="83"/>
        <end position="98"/>
    </location>
</feature>
<feature type="non-terminal residue" evidence="2">
    <location>
        <position position="1"/>
    </location>
</feature>
<sequence length="106" mass="12579">KRGVRDTEEIRYMDKEQKRRTEEYVTEQTEGYRTDIGIRPTGIHKTDRKTSQRDIRIQIIDRGMQNRANGGIQNRTKGYRPTKQRDTHPLNKQRDTDPLNKGTQTH</sequence>
<gene>
    <name evidence="2" type="ORF">OTU49_017311</name>
</gene>
<evidence type="ECO:0000256" key="1">
    <source>
        <dbReference type="SAM" id="MobiDB-lite"/>
    </source>
</evidence>
<feature type="compositionally biased region" description="Basic and acidic residues" evidence="1">
    <location>
        <begin position="44"/>
        <end position="56"/>
    </location>
</feature>
<protein>
    <submittedName>
        <fullName evidence="2">Uncharacterized protein</fullName>
    </submittedName>
</protein>